<dbReference type="InterPro" id="IPR011623">
    <property type="entry name" value="7TMR_DISM_rcpt_extracell_dom1"/>
</dbReference>
<evidence type="ECO:0008006" key="8">
    <source>
        <dbReference type="Google" id="ProtNLM"/>
    </source>
</evidence>
<keyword evidence="3" id="KW-0472">Membrane</keyword>
<keyword evidence="1" id="KW-0378">Hydrolase</keyword>
<dbReference type="InterPro" id="IPR036457">
    <property type="entry name" value="PPM-type-like_dom_sf"/>
</dbReference>
<feature type="coiled-coil region" evidence="2">
    <location>
        <begin position="401"/>
        <end position="450"/>
    </location>
</feature>
<accession>A0ABP9DLQ2</accession>
<feature type="transmembrane region" description="Helical" evidence="3">
    <location>
        <begin position="346"/>
        <end position="368"/>
    </location>
</feature>
<evidence type="ECO:0000256" key="1">
    <source>
        <dbReference type="ARBA" id="ARBA00022801"/>
    </source>
</evidence>
<dbReference type="InterPro" id="IPR008979">
    <property type="entry name" value="Galactose-bd-like_sf"/>
</dbReference>
<evidence type="ECO:0000256" key="3">
    <source>
        <dbReference type="SAM" id="Phobius"/>
    </source>
</evidence>
<dbReference type="Proteomes" id="UP001500298">
    <property type="component" value="Unassembled WGS sequence"/>
</dbReference>
<feature type="transmembrane region" description="Helical" evidence="3">
    <location>
        <begin position="374"/>
        <end position="392"/>
    </location>
</feature>
<feature type="transmembrane region" description="Helical" evidence="3">
    <location>
        <begin position="223"/>
        <end position="239"/>
    </location>
</feature>
<feature type="transmembrane region" description="Helical" evidence="3">
    <location>
        <begin position="197"/>
        <end position="216"/>
    </location>
</feature>
<name>A0ABP9DLQ2_9BACT</name>
<evidence type="ECO:0000256" key="2">
    <source>
        <dbReference type="SAM" id="Coils"/>
    </source>
</evidence>
<dbReference type="InterPro" id="IPR052016">
    <property type="entry name" value="Bact_Sigma-Reg"/>
</dbReference>
<proteinExistence type="predicted"/>
<dbReference type="Gene3D" id="2.60.120.260">
    <property type="entry name" value="Galactose-binding domain-like"/>
    <property type="match status" value="1"/>
</dbReference>
<evidence type="ECO:0000259" key="4">
    <source>
        <dbReference type="Pfam" id="PF07228"/>
    </source>
</evidence>
<dbReference type="Pfam" id="PF07228">
    <property type="entry name" value="SpoIIE"/>
    <property type="match status" value="1"/>
</dbReference>
<keyword evidence="7" id="KW-1185">Reference proteome</keyword>
<dbReference type="Pfam" id="PF07695">
    <property type="entry name" value="7TMR-DISM_7TM"/>
    <property type="match status" value="1"/>
</dbReference>
<protein>
    <recommendedName>
        <fullName evidence="8">PPM-type phosphatase domain-containing protein</fullName>
    </recommendedName>
</protein>
<dbReference type="SUPFAM" id="SSF49785">
    <property type="entry name" value="Galactose-binding domain-like"/>
    <property type="match status" value="1"/>
</dbReference>
<sequence>MRFYTYIVNFFHLLILILLTTGNGVSQTIEKGVLDLREKNLQKEVIRLDGEWAFYWEQLVTYETLDTLHPTTYYPVPATWQAPYTAEGYASYHLRILLPDNHPTQLGLKVQTASTAYSIYINGKCIDQAGIVAMNEEEGQEEFSPKAIYFVTDKDTLDVLVQVSNYSYKKGGLWREFKLGSVENIQSVREYAIMNDMMLFGGFLVIGAYFLVLYFLRRQELSSLLYALGCFCFGLRELTTEEYLLHYWFPSIPWNALIRLEYLSFIGAIIIFPNLYQNILKGLLNPIVVKLTAILGGIYLLILLTTPPEVFTNLPSVGYGTIALFCVYLIYITGMSVVRYYVGGKLLLLGGLIIFGATTNDFLISLGVIDTMPLMSIALLLFMFVLAVLISYQYNLIFNQNEQLTVELNEMNSSLEEKVEERTIALSDVNEQLQEKSKVLEKQHESINSSIKYARRIQTAALPSVEKLNTILGEGNYSMLYLPRDIISGDFYFVEEIQQKKIIVIADCTGHGVPGALMSMLGVNLLTDIVMNRHILQPDEVISEMHQGIQKALQQYENNVTDGMDLAVCLIDEEEGTLTYAGAHTPLYYIDHNGEEHYIKGDRFGIGGNYLGDRRIFKAHVLSLSKIHTWFTYSDGFQDQFGGMANRKVMGKRFREILKEEVAHHAIVDLEYHLKRFIRRWMAEGKEKQLDDILVFGMTGGRK</sequence>
<feature type="transmembrane region" description="Helical" evidence="3">
    <location>
        <begin position="316"/>
        <end position="334"/>
    </location>
</feature>
<dbReference type="InterPro" id="IPR001932">
    <property type="entry name" value="PPM-type_phosphatase-like_dom"/>
</dbReference>
<feature type="transmembrane region" description="Helical" evidence="3">
    <location>
        <begin position="283"/>
        <end position="304"/>
    </location>
</feature>
<evidence type="ECO:0000259" key="5">
    <source>
        <dbReference type="Pfam" id="PF07695"/>
    </source>
</evidence>
<dbReference type="EMBL" id="BAABJX010000066">
    <property type="protein sequence ID" value="GAA4851331.1"/>
    <property type="molecule type" value="Genomic_DNA"/>
</dbReference>
<dbReference type="PANTHER" id="PTHR43156:SF9">
    <property type="entry name" value="HAMP DOMAIN-CONTAINING PROTEIN"/>
    <property type="match status" value="1"/>
</dbReference>
<comment type="caution">
    <text evidence="6">The sequence shown here is derived from an EMBL/GenBank/DDBJ whole genome shotgun (WGS) entry which is preliminary data.</text>
</comment>
<keyword evidence="2" id="KW-0175">Coiled coil</keyword>
<organism evidence="6 7">
    <name type="scientific">Algivirga pacifica</name>
    <dbReference type="NCBI Taxonomy" id="1162670"/>
    <lineage>
        <taxon>Bacteria</taxon>
        <taxon>Pseudomonadati</taxon>
        <taxon>Bacteroidota</taxon>
        <taxon>Cytophagia</taxon>
        <taxon>Cytophagales</taxon>
        <taxon>Flammeovirgaceae</taxon>
        <taxon>Algivirga</taxon>
    </lineage>
</organism>
<gene>
    <name evidence="6" type="ORF">GCM10023331_39970</name>
</gene>
<keyword evidence="3" id="KW-1133">Transmembrane helix</keyword>
<feature type="domain" description="PPM-type phosphatase" evidence="4">
    <location>
        <begin position="502"/>
        <end position="696"/>
    </location>
</feature>
<dbReference type="PANTHER" id="PTHR43156">
    <property type="entry name" value="STAGE II SPORULATION PROTEIN E-RELATED"/>
    <property type="match status" value="1"/>
</dbReference>
<evidence type="ECO:0000313" key="7">
    <source>
        <dbReference type="Proteomes" id="UP001500298"/>
    </source>
</evidence>
<reference evidence="7" key="1">
    <citation type="journal article" date="2019" name="Int. J. Syst. Evol. Microbiol.">
        <title>The Global Catalogue of Microorganisms (GCM) 10K type strain sequencing project: providing services to taxonomists for standard genome sequencing and annotation.</title>
        <authorList>
            <consortium name="The Broad Institute Genomics Platform"/>
            <consortium name="The Broad Institute Genome Sequencing Center for Infectious Disease"/>
            <person name="Wu L."/>
            <person name="Ma J."/>
        </authorList>
    </citation>
    <scope>NUCLEOTIDE SEQUENCE [LARGE SCALE GENOMIC DNA]</scope>
    <source>
        <strain evidence="7">JCM 18326</strain>
    </source>
</reference>
<dbReference type="Gene3D" id="3.60.40.10">
    <property type="entry name" value="PPM-type phosphatase domain"/>
    <property type="match status" value="1"/>
</dbReference>
<evidence type="ECO:0000313" key="6">
    <source>
        <dbReference type="EMBL" id="GAA4851331.1"/>
    </source>
</evidence>
<dbReference type="RefSeq" id="WP_345375094.1">
    <property type="nucleotide sequence ID" value="NZ_BAABJX010000066.1"/>
</dbReference>
<feature type="domain" description="7TM-DISM receptor extracellular" evidence="5">
    <location>
        <begin position="196"/>
        <end position="391"/>
    </location>
</feature>
<keyword evidence="3" id="KW-0812">Transmembrane</keyword>
<feature type="transmembrane region" description="Helical" evidence="3">
    <location>
        <begin position="259"/>
        <end position="276"/>
    </location>
</feature>